<protein>
    <submittedName>
        <fullName evidence="2">Uncharacterized protein</fullName>
    </submittedName>
</protein>
<gene>
    <name evidence="2" type="ORF">AWB70_00521</name>
</gene>
<accession>A0A158F3F1</accession>
<keyword evidence="3" id="KW-1185">Reference proteome</keyword>
<evidence type="ECO:0000313" key="2">
    <source>
        <dbReference type="EMBL" id="SAL14334.1"/>
    </source>
</evidence>
<dbReference type="EMBL" id="FCNY02000001">
    <property type="protein sequence ID" value="SAL14334.1"/>
    <property type="molecule type" value="Genomic_DNA"/>
</dbReference>
<dbReference type="AlphaFoldDB" id="A0A158F3F1"/>
<evidence type="ECO:0000256" key="1">
    <source>
        <dbReference type="SAM" id="MobiDB-lite"/>
    </source>
</evidence>
<feature type="region of interest" description="Disordered" evidence="1">
    <location>
        <begin position="145"/>
        <end position="168"/>
    </location>
</feature>
<sequence length="233" mass="25730">MGILTDEWAVTRRPDDSSAVFRKPPFSWLALDTCAFRRACYNQREVDQLKGTKAYVCSVRPARPTCAHQLAALRVCCGPAAGPPPLACQSDRGMYASPAGTARRRADSAIRRWLQASSVERSGVGFAPVTAHPIDRAVAVPLSDFRNERSPRGQPARCGSRTRPAGARSNIDEASIPNQRQVIVDLRNVPLKLHFLEVWSSQPRYQLLLLSPLSFFLDFLTATFFSAEEESAT</sequence>
<evidence type="ECO:0000313" key="3">
    <source>
        <dbReference type="Proteomes" id="UP000054740"/>
    </source>
</evidence>
<organism evidence="2 3">
    <name type="scientific">Caballeronia cordobensis</name>
    <name type="common">Burkholderia cordobensis</name>
    <dbReference type="NCBI Taxonomy" id="1353886"/>
    <lineage>
        <taxon>Bacteria</taxon>
        <taxon>Pseudomonadati</taxon>
        <taxon>Pseudomonadota</taxon>
        <taxon>Betaproteobacteria</taxon>
        <taxon>Burkholderiales</taxon>
        <taxon>Burkholderiaceae</taxon>
        <taxon>Caballeronia</taxon>
    </lineage>
</organism>
<name>A0A158F3F1_CABCO</name>
<reference evidence="3" key="1">
    <citation type="submission" date="2016-01" db="EMBL/GenBank/DDBJ databases">
        <authorList>
            <person name="Peeters C."/>
        </authorList>
    </citation>
    <scope>NUCLEOTIDE SEQUENCE [LARGE SCALE GENOMIC DNA]</scope>
</reference>
<proteinExistence type="predicted"/>
<dbReference type="Proteomes" id="UP000054740">
    <property type="component" value="Unassembled WGS sequence"/>
</dbReference>